<dbReference type="SMART" id="SM00895">
    <property type="entry name" value="FCD"/>
    <property type="match status" value="1"/>
</dbReference>
<name>A0A2S4MCE6_9BURK</name>
<feature type="domain" description="HTH gntR-type" evidence="4">
    <location>
        <begin position="16"/>
        <end position="83"/>
    </location>
</feature>
<protein>
    <submittedName>
        <fullName evidence="5">GntR family transcriptional regulator</fullName>
    </submittedName>
</protein>
<dbReference type="RefSeq" id="WP_103704670.1">
    <property type="nucleotide sequence ID" value="NZ_PQGA01000005.1"/>
</dbReference>
<evidence type="ECO:0000256" key="1">
    <source>
        <dbReference type="ARBA" id="ARBA00023015"/>
    </source>
</evidence>
<accession>A0A2S4MCE6</accession>
<evidence type="ECO:0000256" key="3">
    <source>
        <dbReference type="ARBA" id="ARBA00023163"/>
    </source>
</evidence>
<keyword evidence="2" id="KW-0238">DNA-binding</keyword>
<dbReference type="SUPFAM" id="SSF46785">
    <property type="entry name" value="Winged helix' DNA-binding domain"/>
    <property type="match status" value="1"/>
</dbReference>
<dbReference type="AlphaFoldDB" id="A0A2S4MCE6"/>
<dbReference type="PANTHER" id="PTHR43537">
    <property type="entry name" value="TRANSCRIPTIONAL REGULATOR, GNTR FAMILY"/>
    <property type="match status" value="1"/>
</dbReference>
<reference evidence="5 6" key="1">
    <citation type="submission" date="2018-01" db="EMBL/GenBank/DDBJ databases">
        <title>Genomic Encyclopedia of Type Strains, Phase III (KMG-III): the genomes of soil and plant-associated and newly described type strains.</title>
        <authorList>
            <person name="Whitman W."/>
        </authorList>
    </citation>
    <scope>NUCLEOTIDE SEQUENCE [LARGE SCALE GENOMIC DNA]</scope>
    <source>
        <strain evidence="5 6">JCM 18070</strain>
    </source>
</reference>
<comment type="caution">
    <text evidence="5">The sequence shown here is derived from an EMBL/GenBank/DDBJ whole genome shotgun (WGS) entry which is preliminary data.</text>
</comment>
<proteinExistence type="predicted"/>
<dbReference type="PROSITE" id="PS50949">
    <property type="entry name" value="HTH_GNTR"/>
    <property type="match status" value="1"/>
</dbReference>
<dbReference type="PANTHER" id="PTHR43537:SF53">
    <property type="entry name" value="HTH-TYPE TRANSCRIPTIONAL REPRESSOR NANR"/>
    <property type="match status" value="1"/>
</dbReference>
<dbReference type="InterPro" id="IPR011711">
    <property type="entry name" value="GntR_C"/>
</dbReference>
<keyword evidence="3" id="KW-0804">Transcription</keyword>
<dbReference type="EMBL" id="PQGA01000005">
    <property type="protein sequence ID" value="POR52305.1"/>
    <property type="molecule type" value="Genomic_DNA"/>
</dbReference>
<dbReference type="Proteomes" id="UP000237381">
    <property type="component" value="Unassembled WGS sequence"/>
</dbReference>
<evidence type="ECO:0000259" key="4">
    <source>
        <dbReference type="PROSITE" id="PS50949"/>
    </source>
</evidence>
<organism evidence="5 6">
    <name type="scientific">Paraburkholderia eburnea</name>
    <dbReference type="NCBI Taxonomy" id="1189126"/>
    <lineage>
        <taxon>Bacteria</taxon>
        <taxon>Pseudomonadati</taxon>
        <taxon>Pseudomonadota</taxon>
        <taxon>Betaproteobacteria</taxon>
        <taxon>Burkholderiales</taxon>
        <taxon>Burkholderiaceae</taxon>
        <taxon>Paraburkholderia</taxon>
    </lineage>
</organism>
<keyword evidence="6" id="KW-1185">Reference proteome</keyword>
<dbReference type="GO" id="GO:0003700">
    <property type="term" value="F:DNA-binding transcription factor activity"/>
    <property type="evidence" value="ECO:0007669"/>
    <property type="project" value="InterPro"/>
</dbReference>
<gene>
    <name evidence="5" type="ORF">B0G62_105273</name>
</gene>
<dbReference type="GO" id="GO:0003677">
    <property type="term" value="F:DNA binding"/>
    <property type="evidence" value="ECO:0007669"/>
    <property type="project" value="UniProtKB-KW"/>
</dbReference>
<dbReference type="Gene3D" id="1.20.120.530">
    <property type="entry name" value="GntR ligand-binding domain-like"/>
    <property type="match status" value="1"/>
</dbReference>
<dbReference type="Pfam" id="PF00392">
    <property type="entry name" value="GntR"/>
    <property type="match status" value="1"/>
</dbReference>
<dbReference type="Gene3D" id="1.10.10.10">
    <property type="entry name" value="Winged helix-like DNA-binding domain superfamily/Winged helix DNA-binding domain"/>
    <property type="match status" value="1"/>
</dbReference>
<dbReference type="OrthoDB" id="8680240at2"/>
<dbReference type="InterPro" id="IPR000524">
    <property type="entry name" value="Tscrpt_reg_HTH_GntR"/>
</dbReference>
<dbReference type="InterPro" id="IPR036388">
    <property type="entry name" value="WH-like_DNA-bd_sf"/>
</dbReference>
<dbReference type="SUPFAM" id="SSF48008">
    <property type="entry name" value="GntR ligand-binding domain-like"/>
    <property type="match status" value="1"/>
</dbReference>
<sequence length="241" mass="27498">MKTSPDESPIDSNVPTDRKAVLAETLRRRIVSMELKPGAVVDELALCDEFGLSRPPVRELMRQMAAEGYIELEANRAARVSSMNYHSLRSFFLAAPLIYVATTQLAAANATAADVAKLRKIQKCFREAIDAHDVENRVLYNDQFHLEIGNMAQNDYLMPSLRRLLIDHARLGKTFYRYPATENMQHEMHQAAHQHDEIIDAIERRDTERAGELVRAHWELSRRHMTDYAIPEGLEVPLSFA</sequence>
<evidence type="ECO:0000256" key="2">
    <source>
        <dbReference type="ARBA" id="ARBA00023125"/>
    </source>
</evidence>
<dbReference type="Pfam" id="PF07729">
    <property type="entry name" value="FCD"/>
    <property type="match status" value="1"/>
</dbReference>
<keyword evidence="1" id="KW-0805">Transcription regulation</keyword>
<evidence type="ECO:0000313" key="6">
    <source>
        <dbReference type="Proteomes" id="UP000237381"/>
    </source>
</evidence>
<evidence type="ECO:0000313" key="5">
    <source>
        <dbReference type="EMBL" id="POR52305.1"/>
    </source>
</evidence>
<dbReference type="InterPro" id="IPR036390">
    <property type="entry name" value="WH_DNA-bd_sf"/>
</dbReference>
<dbReference type="InterPro" id="IPR008920">
    <property type="entry name" value="TF_FadR/GntR_C"/>
</dbReference>
<dbReference type="SMART" id="SM00345">
    <property type="entry name" value="HTH_GNTR"/>
    <property type="match status" value="1"/>
</dbReference>